<protein>
    <submittedName>
        <fullName evidence="1">Uncharacterized protein</fullName>
    </submittedName>
</protein>
<organism evidence="1 2">
    <name type="scientific">Potamilus streckersoni</name>
    <dbReference type="NCBI Taxonomy" id="2493646"/>
    <lineage>
        <taxon>Eukaryota</taxon>
        <taxon>Metazoa</taxon>
        <taxon>Spiralia</taxon>
        <taxon>Lophotrochozoa</taxon>
        <taxon>Mollusca</taxon>
        <taxon>Bivalvia</taxon>
        <taxon>Autobranchia</taxon>
        <taxon>Heteroconchia</taxon>
        <taxon>Palaeoheterodonta</taxon>
        <taxon>Unionida</taxon>
        <taxon>Unionoidea</taxon>
        <taxon>Unionidae</taxon>
        <taxon>Ambleminae</taxon>
        <taxon>Lampsilini</taxon>
        <taxon>Potamilus</taxon>
    </lineage>
</organism>
<dbReference type="EMBL" id="JAEAOA010001331">
    <property type="protein sequence ID" value="KAK3611644.1"/>
    <property type="molecule type" value="Genomic_DNA"/>
</dbReference>
<accession>A0AAE0TKH6</accession>
<reference evidence="1" key="1">
    <citation type="journal article" date="2021" name="Genome Biol. Evol.">
        <title>A High-Quality Reference Genome for a Parasitic Bivalve with Doubly Uniparental Inheritance (Bivalvia: Unionida).</title>
        <authorList>
            <person name="Smith C.H."/>
        </authorList>
    </citation>
    <scope>NUCLEOTIDE SEQUENCE</scope>
    <source>
        <strain evidence="1">CHS0354</strain>
    </source>
</reference>
<gene>
    <name evidence="1" type="ORF">CHS0354_021893</name>
</gene>
<dbReference type="Proteomes" id="UP001195483">
    <property type="component" value="Unassembled WGS sequence"/>
</dbReference>
<comment type="caution">
    <text evidence="1">The sequence shown here is derived from an EMBL/GenBank/DDBJ whole genome shotgun (WGS) entry which is preliminary data.</text>
</comment>
<reference evidence="1" key="3">
    <citation type="submission" date="2023-05" db="EMBL/GenBank/DDBJ databases">
        <authorList>
            <person name="Smith C.H."/>
        </authorList>
    </citation>
    <scope>NUCLEOTIDE SEQUENCE</scope>
    <source>
        <strain evidence="1">CHS0354</strain>
        <tissue evidence="1">Mantle</tissue>
    </source>
</reference>
<reference evidence="1" key="2">
    <citation type="journal article" date="2021" name="Genome Biol. Evol.">
        <title>Developing a high-quality reference genome for a parasitic bivalve with doubly uniparental inheritance (Bivalvia: Unionida).</title>
        <authorList>
            <person name="Smith C.H."/>
        </authorList>
    </citation>
    <scope>NUCLEOTIDE SEQUENCE</scope>
    <source>
        <strain evidence="1">CHS0354</strain>
        <tissue evidence="1">Mantle</tissue>
    </source>
</reference>
<sequence>MLPLTTQSRGEVVFQYLSKFLEETGQQVPKLVSLTTGGPPCNDRKSKELAAKLKGFQDIFLFGSSTLTVPAAGDWTATAEDKLSVSQTAIKLETTDLQDL</sequence>
<keyword evidence="2" id="KW-1185">Reference proteome</keyword>
<name>A0AAE0TKH6_9BIVA</name>
<evidence type="ECO:0000313" key="1">
    <source>
        <dbReference type="EMBL" id="KAK3611644.1"/>
    </source>
</evidence>
<evidence type="ECO:0000313" key="2">
    <source>
        <dbReference type="Proteomes" id="UP001195483"/>
    </source>
</evidence>
<proteinExistence type="predicted"/>
<dbReference type="AlphaFoldDB" id="A0AAE0TKH6"/>